<reference evidence="17 18" key="2">
    <citation type="submission" date="2017-08" db="EMBL/GenBank/DDBJ databases">
        <authorList>
            <person name="de Groot N.N."/>
        </authorList>
    </citation>
    <scope>NUCLEOTIDE SEQUENCE [LARGE SCALE GENOMIC DNA]</scope>
    <source>
        <strain evidence="17">Orrdi1</strain>
    </source>
</reference>
<gene>
    <name evidence="16" type="ORF">ODI_00284</name>
    <name evidence="17" type="ORF">ODI_R0877</name>
</gene>
<feature type="modified residue" description="4-aspartylphosphate" evidence="11">
    <location>
        <position position="818"/>
    </location>
</feature>
<keyword evidence="7" id="KW-0902">Two-component regulatory system</keyword>
<evidence type="ECO:0000256" key="5">
    <source>
        <dbReference type="ARBA" id="ARBA00022729"/>
    </source>
</evidence>
<dbReference type="Pfam" id="PF02518">
    <property type="entry name" value="HATPase_c"/>
    <property type="match status" value="1"/>
</dbReference>
<feature type="domain" description="Response regulatory" evidence="15">
    <location>
        <begin position="915"/>
        <end position="1032"/>
    </location>
</feature>
<feature type="transmembrane region" description="Helical" evidence="13">
    <location>
        <begin position="56"/>
        <end position="73"/>
    </location>
</feature>
<evidence type="ECO:0000256" key="4">
    <source>
        <dbReference type="ARBA" id="ARBA00022679"/>
    </source>
</evidence>
<dbReference type="PRINTS" id="PR00344">
    <property type="entry name" value="BCTRLSENSOR"/>
</dbReference>
<feature type="domain" description="Histidine kinase" evidence="14">
    <location>
        <begin position="368"/>
        <end position="589"/>
    </location>
</feature>
<keyword evidence="4" id="KW-0808">Transferase</keyword>
<dbReference type="InterPro" id="IPR036097">
    <property type="entry name" value="HisK_dim/P_sf"/>
</dbReference>
<dbReference type="GO" id="GO:0000155">
    <property type="term" value="F:phosphorelay sensor kinase activity"/>
    <property type="evidence" value="ECO:0007669"/>
    <property type="project" value="InterPro"/>
</dbReference>
<feature type="region of interest" description="Disordered" evidence="12">
    <location>
        <begin position="286"/>
        <end position="307"/>
    </location>
</feature>
<dbReference type="CDD" id="cd00082">
    <property type="entry name" value="HisKA"/>
    <property type="match status" value="1"/>
</dbReference>
<dbReference type="PROSITE" id="PS50110">
    <property type="entry name" value="RESPONSE_REGULATORY"/>
    <property type="match status" value="3"/>
</dbReference>
<dbReference type="InterPro" id="IPR004358">
    <property type="entry name" value="Sig_transdc_His_kin-like_C"/>
</dbReference>
<feature type="domain" description="Response regulatory" evidence="15">
    <location>
        <begin position="769"/>
        <end position="885"/>
    </location>
</feature>
<evidence type="ECO:0000256" key="8">
    <source>
        <dbReference type="ARBA" id="ARBA00023026"/>
    </source>
</evidence>
<keyword evidence="6 16" id="KW-0418">Kinase</keyword>
<feature type="transmembrane region" description="Helical" evidence="13">
    <location>
        <begin position="31"/>
        <end position="49"/>
    </location>
</feature>
<dbReference type="InterPro" id="IPR003661">
    <property type="entry name" value="HisK_dim/P_dom"/>
</dbReference>
<dbReference type="Proteomes" id="UP000078558">
    <property type="component" value="Chromosome I"/>
</dbReference>
<dbReference type="SUPFAM" id="SSF52172">
    <property type="entry name" value="CheY-like"/>
    <property type="match status" value="3"/>
</dbReference>
<feature type="transmembrane region" description="Helical" evidence="13">
    <location>
        <begin position="79"/>
        <end position="100"/>
    </location>
</feature>
<evidence type="ECO:0000256" key="6">
    <source>
        <dbReference type="ARBA" id="ARBA00022777"/>
    </source>
</evidence>
<evidence type="ECO:0000259" key="14">
    <source>
        <dbReference type="PROSITE" id="PS50109"/>
    </source>
</evidence>
<dbReference type="PANTHER" id="PTHR45339">
    <property type="entry name" value="HYBRID SIGNAL TRANSDUCTION HISTIDINE KINASE J"/>
    <property type="match status" value="1"/>
</dbReference>
<dbReference type="SMART" id="SM00448">
    <property type="entry name" value="REC"/>
    <property type="match status" value="3"/>
</dbReference>
<keyword evidence="13" id="KW-0812">Transmembrane</keyword>
<dbReference type="SMART" id="SM00387">
    <property type="entry name" value="HATPase_c"/>
    <property type="match status" value="1"/>
</dbReference>
<feature type="compositionally biased region" description="Basic and acidic residues" evidence="12">
    <location>
        <begin position="290"/>
        <end position="307"/>
    </location>
</feature>
<evidence type="ECO:0000256" key="10">
    <source>
        <dbReference type="ARBA" id="ARBA00070152"/>
    </source>
</evidence>
<dbReference type="SMART" id="SM00065">
    <property type="entry name" value="GAF"/>
    <property type="match status" value="1"/>
</dbReference>
<dbReference type="FunFam" id="3.30.565.10:FF:000010">
    <property type="entry name" value="Sensor histidine kinase RcsC"/>
    <property type="match status" value="1"/>
</dbReference>
<sequence>MPAQQNTNSLIHLSIGLLCAIILVLESATQMGVILWVLYLVPVLLTALLNNRNLPLIVAGVASALIMLSLVSSTTNVSMGILVANRLIGVALVFGIAFLIRHIIIERQRVAHLLWLQKGESEAAASVIGEPNVQDVGNNALAVLAAYLDAQVAVLHRVDRGNLLPAGSYGHDSSLPLPNGSGLSQEVARHGKPVLVTDVPADYLRVSSGLGARAPRTLLIVPLRAEGRTSAVVEFGFMREKIDMTRKTELLDHIASLLITALRAAAYRQHLAELLEQTQRQSEELQAQQEELRVSNEELEEQSRVLRESQARLENQQSELEQTNVQLEEQTQRLERQKRELLDAQRAQEINASELARANRYKSEFLANMSHELRTPLNSSLILSQILSEARAKELDEEQARKYARTIHEANNDLLALINDILDLSKIEAGHVEIDAQPATVAGVLGSVRQQFEPIAASKQVEFVVNIQPGTPATLVTDQGRLQQVLKNLLSNAFKFTSAGSVTLEVSAPQGGRLAFAVRDTGIGIPAAQQDIIFEAFRQADGTTSRRYGGTGLGLSISRELARLLGGSIRVESTPGLGSTFTVEVTTDLSSAVVEREETPAPLPPPMPEAPAPRPEEVASAPASSTDWMLRTQSIEDDRARRQRDKLVLVVEDDEHFASVLYDIAHEQGFDCIHASSGAEAIRLARETPPHGILLDIGLPDQSGLSILEQLKRDPATRHVPIHMLSVSDHVQTALELGAVGYALKPVARDELIEAFRRVEEKLQARARRVLVVEDDETLRENIGLLLQADDIEITTVGTAAEALQHVAEHTFDCMVMDLMLPDATGYELLEQMASGQKYSFPPVIVYTGRQLDRSEEQRLRQYSKSIIIKGAKSPERLLDEVTLFLHRVESSLPADQRQLLQQARQRDQAFENRRILLVEDDVRNIFALSSVLEPLGAKLVIARNGREALELVQKDPDLDLVLMDLMMPEMDGLTATRALRKRPELARLPIIALTAKAMPDDRRNCLDAGANDYIAKPIDVDKLVSLCRVWLPK</sequence>
<dbReference type="AlphaFoldDB" id="A0A1C3K1A5"/>
<dbReference type="STRING" id="1851544.ODI_00284"/>
<feature type="transmembrane region" description="Helical" evidence="13">
    <location>
        <begin position="7"/>
        <end position="25"/>
    </location>
</feature>
<dbReference type="Gene3D" id="3.30.565.10">
    <property type="entry name" value="Histidine kinase-like ATPase, C-terminal domain"/>
    <property type="match status" value="1"/>
</dbReference>
<dbReference type="InterPro" id="IPR003018">
    <property type="entry name" value="GAF"/>
</dbReference>
<dbReference type="InterPro" id="IPR001789">
    <property type="entry name" value="Sig_transdc_resp-reg_receiver"/>
</dbReference>
<dbReference type="KEGG" id="odi:ODI_R0877"/>
<dbReference type="Pfam" id="PF00072">
    <property type="entry name" value="Response_reg"/>
    <property type="match status" value="3"/>
</dbReference>
<keyword evidence="13" id="KW-0472">Membrane</keyword>
<evidence type="ECO:0000256" key="7">
    <source>
        <dbReference type="ARBA" id="ARBA00023012"/>
    </source>
</evidence>
<proteinExistence type="predicted"/>
<keyword evidence="18" id="KW-1185">Reference proteome</keyword>
<evidence type="ECO:0000256" key="9">
    <source>
        <dbReference type="ARBA" id="ARBA00058004"/>
    </source>
</evidence>
<dbReference type="InterPro" id="IPR036890">
    <property type="entry name" value="HATPase_C_sf"/>
</dbReference>
<keyword evidence="8" id="KW-0843">Virulence</keyword>
<name>A0A1C3K1A5_9BURK</name>
<dbReference type="RefSeq" id="WP_067752804.1">
    <property type="nucleotide sequence ID" value="NZ_LT907988.1"/>
</dbReference>
<keyword evidence="3 11" id="KW-0597">Phosphoprotein</keyword>
<keyword evidence="5" id="KW-0732">Signal</keyword>
<evidence type="ECO:0000256" key="12">
    <source>
        <dbReference type="SAM" id="MobiDB-lite"/>
    </source>
</evidence>
<dbReference type="Gene3D" id="3.40.50.2300">
    <property type="match status" value="3"/>
</dbReference>
<protein>
    <recommendedName>
        <fullName evidence="10">Virulence sensor protein BvgS</fullName>
        <ecNumber evidence="2">2.7.13.3</ecNumber>
    </recommendedName>
</protein>
<feature type="modified residue" description="4-aspartylphosphate" evidence="11">
    <location>
        <position position="696"/>
    </location>
</feature>
<evidence type="ECO:0000313" key="17">
    <source>
        <dbReference type="EMBL" id="SOE47502.1"/>
    </source>
</evidence>
<dbReference type="OrthoDB" id="9796305at2"/>
<feature type="domain" description="Response regulatory" evidence="15">
    <location>
        <begin position="647"/>
        <end position="760"/>
    </location>
</feature>
<dbReference type="SUPFAM" id="SSF55781">
    <property type="entry name" value="GAF domain-like"/>
    <property type="match status" value="1"/>
</dbReference>
<dbReference type="InterPro" id="IPR011006">
    <property type="entry name" value="CheY-like_superfamily"/>
</dbReference>
<dbReference type="InterPro" id="IPR029016">
    <property type="entry name" value="GAF-like_dom_sf"/>
</dbReference>
<dbReference type="SMART" id="SM00388">
    <property type="entry name" value="HisKA"/>
    <property type="match status" value="1"/>
</dbReference>
<feature type="compositionally biased region" description="Pro residues" evidence="12">
    <location>
        <begin position="601"/>
        <end position="613"/>
    </location>
</feature>
<evidence type="ECO:0000256" key="3">
    <source>
        <dbReference type="ARBA" id="ARBA00022553"/>
    </source>
</evidence>
<dbReference type="EMBL" id="FLRC01000015">
    <property type="protein sequence ID" value="SBT25185.1"/>
    <property type="molecule type" value="Genomic_DNA"/>
</dbReference>
<dbReference type="InterPro" id="IPR005467">
    <property type="entry name" value="His_kinase_dom"/>
</dbReference>
<accession>A0A1C3K1A5</accession>
<dbReference type="PANTHER" id="PTHR45339:SF1">
    <property type="entry name" value="HYBRID SIGNAL TRANSDUCTION HISTIDINE KINASE J"/>
    <property type="match status" value="1"/>
</dbReference>
<dbReference type="InterPro" id="IPR003594">
    <property type="entry name" value="HATPase_dom"/>
</dbReference>
<dbReference type="Pfam" id="PF00512">
    <property type="entry name" value="HisKA"/>
    <property type="match status" value="1"/>
</dbReference>
<evidence type="ECO:0000259" key="15">
    <source>
        <dbReference type="PROSITE" id="PS50110"/>
    </source>
</evidence>
<reference evidence="16 18" key="1">
    <citation type="submission" date="2016-06" db="EMBL/GenBank/DDBJ databases">
        <authorList>
            <person name="Kjaerup R.B."/>
            <person name="Dalgaard T.S."/>
            <person name="Juul-Madsen H.R."/>
        </authorList>
    </citation>
    <scope>NUCLEOTIDE SEQUENCE [LARGE SCALE GENOMIC DNA]</scope>
    <source>
        <strain evidence="16">Orrdi1</strain>
    </source>
</reference>
<comment type="function">
    <text evidence="9">Member of the two-component regulatory system BvgS/BvgA. Phosphorylates BvgA via a four-step phosphorelay in response to environmental signals.</text>
</comment>
<dbReference type="SUPFAM" id="SSF47384">
    <property type="entry name" value="Homodimeric domain of signal transducing histidine kinase"/>
    <property type="match status" value="1"/>
</dbReference>
<feature type="modified residue" description="4-aspartylphosphate" evidence="11">
    <location>
        <position position="965"/>
    </location>
</feature>
<feature type="region of interest" description="Disordered" evidence="12">
    <location>
        <begin position="593"/>
        <end position="626"/>
    </location>
</feature>
<dbReference type="SUPFAM" id="SSF55874">
    <property type="entry name" value="ATPase domain of HSP90 chaperone/DNA topoisomerase II/histidine kinase"/>
    <property type="match status" value="1"/>
</dbReference>
<dbReference type="Gene3D" id="3.30.450.40">
    <property type="match status" value="1"/>
</dbReference>
<dbReference type="PROSITE" id="PS50109">
    <property type="entry name" value="HIS_KIN"/>
    <property type="match status" value="1"/>
</dbReference>
<comment type="catalytic activity">
    <reaction evidence="1">
        <text>ATP + protein L-histidine = ADP + protein N-phospho-L-histidine.</text>
        <dbReference type="EC" id="2.7.13.3"/>
    </reaction>
</comment>
<evidence type="ECO:0000256" key="1">
    <source>
        <dbReference type="ARBA" id="ARBA00000085"/>
    </source>
</evidence>
<keyword evidence="13" id="KW-1133">Transmembrane helix</keyword>
<dbReference type="Gene3D" id="1.10.287.130">
    <property type="match status" value="1"/>
</dbReference>
<organism evidence="16 18">
    <name type="scientific">Orrella dioscoreae</name>
    <dbReference type="NCBI Taxonomy" id="1851544"/>
    <lineage>
        <taxon>Bacteria</taxon>
        <taxon>Pseudomonadati</taxon>
        <taxon>Pseudomonadota</taxon>
        <taxon>Betaproteobacteria</taxon>
        <taxon>Burkholderiales</taxon>
        <taxon>Alcaligenaceae</taxon>
        <taxon>Orrella</taxon>
    </lineage>
</organism>
<evidence type="ECO:0000256" key="11">
    <source>
        <dbReference type="PROSITE-ProRule" id="PRU00169"/>
    </source>
</evidence>
<evidence type="ECO:0000256" key="13">
    <source>
        <dbReference type="SAM" id="Phobius"/>
    </source>
</evidence>
<evidence type="ECO:0000313" key="18">
    <source>
        <dbReference type="Proteomes" id="UP000078558"/>
    </source>
</evidence>
<dbReference type="EMBL" id="LT907988">
    <property type="protein sequence ID" value="SOE47502.1"/>
    <property type="molecule type" value="Genomic_DNA"/>
</dbReference>
<dbReference type="CDD" id="cd16922">
    <property type="entry name" value="HATPase_EvgS-ArcB-TorS-like"/>
    <property type="match status" value="1"/>
</dbReference>
<dbReference type="EC" id="2.7.13.3" evidence="2"/>
<evidence type="ECO:0000313" key="16">
    <source>
        <dbReference type="EMBL" id="SBT25185.1"/>
    </source>
</evidence>
<evidence type="ECO:0000256" key="2">
    <source>
        <dbReference type="ARBA" id="ARBA00012438"/>
    </source>
</evidence>
<dbReference type="Pfam" id="PF13185">
    <property type="entry name" value="GAF_2"/>
    <property type="match status" value="1"/>
</dbReference>
<dbReference type="CDD" id="cd17546">
    <property type="entry name" value="REC_hyHK_CKI1_RcsC-like"/>
    <property type="match status" value="1"/>
</dbReference>